<evidence type="ECO:0000256" key="7">
    <source>
        <dbReference type="ARBA" id="ARBA00022553"/>
    </source>
</evidence>
<feature type="domain" description="PAS" evidence="20">
    <location>
        <begin position="93"/>
        <end position="133"/>
    </location>
</feature>
<keyword evidence="7" id="KW-0597">Phosphoprotein</keyword>
<protein>
    <recommendedName>
        <fullName evidence="4">Phosphate regulon sensor protein PhoR</fullName>
        <ecNumber evidence="3">2.7.13.3</ecNumber>
    </recommendedName>
</protein>
<dbReference type="SUPFAM" id="SSF55874">
    <property type="entry name" value="ATPase domain of HSP90 chaperone/DNA topoisomerase II/histidine kinase"/>
    <property type="match status" value="1"/>
</dbReference>
<evidence type="ECO:0000256" key="16">
    <source>
        <dbReference type="ARBA" id="ARBA00023136"/>
    </source>
</evidence>
<evidence type="ECO:0000256" key="9">
    <source>
        <dbReference type="ARBA" id="ARBA00022679"/>
    </source>
</evidence>
<dbReference type="RefSeq" id="WP_015913077.1">
    <property type="nucleotide sequence ID" value="NC_011992.1"/>
</dbReference>
<keyword evidence="12 21" id="KW-0418">Kinase</keyword>
<dbReference type="InterPro" id="IPR005467">
    <property type="entry name" value="His_kinase_dom"/>
</dbReference>
<dbReference type="CDD" id="cd00082">
    <property type="entry name" value="HisKA"/>
    <property type="match status" value="1"/>
</dbReference>
<keyword evidence="15" id="KW-0902">Two-component regulatory system</keyword>
<evidence type="ECO:0000259" key="19">
    <source>
        <dbReference type="PROSITE" id="PS50109"/>
    </source>
</evidence>
<dbReference type="InterPro" id="IPR004358">
    <property type="entry name" value="Sig_transdc_His_kin-like_C"/>
</dbReference>
<evidence type="ECO:0000256" key="11">
    <source>
        <dbReference type="ARBA" id="ARBA00022741"/>
    </source>
</evidence>
<accession>A0A9J9UAY7</accession>
<keyword evidence="5" id="KW-0813">Transport</keyword>
<dbReference type="AlphaFoldDB" id="A0A9J9UAY7"/>
<gene>
    <name evidence="21" type="ordered locus">Dtpsy_1492</name>
</gene>
<dbReference type="SMART" id="SM00091">
    <property type="entry name" value="PAS"/>
    <property type="match status" value="1"/>
</dbReference>
<evidence type="ECO:0000256" key="8">
    <source>
        <dbReference type="ARBA" id="ARBA00022592"/>
    </source>
</evidence>
<dbReference type="GO" id="GO:0005524">
    <property type="term" value="F:ATP binding"/>
    <property type="evidence" value="ECO:0007669"/>
    <property type="project" value="UniProtKB-KW"/>
</dbReference>
<evidence type="ECO:0000256" key="1">
    <source>
        <dbReference type="ARBA" id="ARBA00000085"/>
    </source>
</evidence>
<keyword evidence="13" id="KW-0067">ATP-binding</keyword>
<dbReference type="Pfam" id="PF00512">
    <property type="entry name" value="HisKA"/>
    <property type="match status" value="1"/>
</dbReference>
<evidence type="ECO:0000256" key="5">
    <source>
        <dbReference type="ARBA" id="ARBA00022448"/>
    </source>
</evidence>
<dbReference type="PROSITE" id="PS51257">
    <property type="entry name" value="PROKAR_LIPOPROTEIN"/>
    <property type="match status" value="1"/>
</dbReference>
<keyword evidence="11" id="KW-0547">Nucleotide-binding</keyword>
<evidence type="ECO:0000256" key="3">
    <source>
        <dbReference type="ARBA" id="ARBA00012438"/>
    </source>
</evidence>
<dbReference type="SUPFAM" id="SSF47384">
    <property type="entry name" value="Homodimeric domain of signal transducing histidine kinase"/>
    <property type="match status" value="1"/>
</dbReference>
<feature type="region of interest" description="Disordered" evidence="18">
    <location>
        <begin position="439"/>
        <end position="465"/>
    </location>
</feature>
<dbReference type="InterPro" id="IPR021766">
    <property type="entry name" value="PhoR_N"/>
</dbReference>
<dbReference type="EMBL" id="CP001392">
    <property type="protein sequence ID" value="ACM32953.1"/>
    <property type="molecule type" value="Genomic_DNA"/>
</dbReference>
<dbReference type="InterPro" id="IPR003661">
    <property type="entry name" value="HisK_dim/P_dom"/>
</dbReference>
<evidence type="ECO:0000256" key="17">
    <source>
        <dbReference type="ARBA" id="ARBA00025207"/>
    </source>
</evidence>
<dbReference type="Pfam" id="PF02518">
    <property type="entry name" value="HATPase_c"/>
    <property type="match status" value="1"/>
</dbReference>
<keyword evidence="6" id="KW-1003">Cell membrane</keyword>
<dbReference type="Gene3D" id="3.30.450.20">
    <property type="entry name" value="PAS domain"/>
    <property type="match status" value="1"/>
</dbReference>
<proteinExistence type="predicted"/>
<evidence type="ECO:0000256" key="10">
    <source>
        <dbReference type="ARBA" id="ARBA00022692"/>
    </source>
</evidence>
<dbReference type="Pfam" id="PF13188">
    <property type="entry name" value="PAS_8"/>
    <property type="match status" value="1"/>
</dbReference>
<dbReference type="GO" id="GO:0000155">
    <property type="term" value="F:phosphorelay sensor kinase activity"/>
    <property type="evidence" value="ECO:0007669"/>
    <property type="project" value="InterPro"/>
</dbReference>
<comment type="function">
    <text evidence="17">Member of the two-component regulatory system PhoR/PhoB involved in the phosphate regulon genes expression. PhoR may function as a membrane-associated protein kinase that phosphorylates PhoB in response to environmental signals.</text>
</comment>
<dbReference type="GO" id="GO:0005886">
    <property type="term" value="C:plasma membrane"/>
    <property type="evidence" value="ECO:0007669"/>
    <property type="project" value="UniProtKB-SubCell"/>
</dbReference>
<dbReference type="SMART" id="SM00387">
    <property type="entry name" value="HATPase_c"/>
    <property type="match status" value="1"/>
</dbReference>
<name>A0A9J9UAY7_ACIET</name>
<keyword evidence="8" id="KW-0592">Phosphate transport</keyword>
<dbReference type="FunFam" id="3.30.565.10:FF:000006">
    <property type="entry name" value="Sensor histidine kinase WalK"/>
    <property type="match status" value="1"/>
</dbReference>
<dbReference type="GO" id="GO:0016036">
    <property type="term" value="P:cellular response to phosphate starvation"/>
    <property type="evidence" value="ECO:0007669"/>
    <property type="project" value="TreeGrafter"/>
</dbReference>
<dbReference type="PROSITE" id="PS50112">
    <property type="entry name" value="PAS"/>
    <property type="match status" value="1"/>
</dbReference>
<evidence type="ECO:0000313" key="22">
    <source>
        <dbReference type="Proteomes" id="UP000000450"/>
    </source>
</evidence>
<dbReference type="PANTHER" id="PTHR45453">
    <property type="entry name" value="PHOSPHATE REGULON SENSOR PROTEIN PHOR"/>
    <property type="match status" value="1"/>
</dbReference>
<dbReference type="InterPro" id="IPR050351">
    <property type="entry name" value="BphY/WalK/GraS-like"/>
</dbReference>
<keyword evidence="16" id="KW-0472">Membrane</keyword>
<keyword evidence="14" id="KW-1133">Transmembrane helix</keyword>
<reference evidence="21 22" key="1">
    <citation type="journal article" date="2010" name="J. Bacteriol.">
        <title>Completed genome sequence of the anaerobic iron-oxidizing bacterium Acidovorax ebreus strain TPSY.</title>
        <authorList>
            <person name="Byrne-Bailey K.G."/>
            <person name="Weber K.A."/>
            <person name="Chair A.H."/>
            <person name="Bose S."/>
            <person name="Knox T."/>
            <person name="Spanbauer T.L."/>
            <person name="Chertkov O."/>
            <person name="Coates J.D."/>
        </authorList>
    </citation>
    <scope>NUCLEOTIDE SEQUENCE [LARGE SCALE GENOMIC DNA]</scope>
    <source>
        <strain evidence="21 22">TPSY</strain>
    </source>
</reference>
<evidence type="ECO:0000256" key="4">
    <source>
        <dbReference type="ARBA" id="ARBA00019665"/>
    </source>
</evidence>
<dbReference type="InterPro" id="IPR000014">
    <property type="entry name" value="PAS"/>
</dbReference>
<evidence type="ECO:0000256" key="6">
    <source>
        <dbReference type="ARBA" id="ARBA00022475"/>
    </source>
</evidence>
<dbReference type="PROSITE" id="PS50109">
    <property type="entry name" value="HIS_KIN"/>
    <property type="match status" value="1"/>
</dbReference>
<dbReference type="CDD" id="cd00130">
    <property type="entry name" value="PAS"/>
    <property type="match status" value="1"/>
</dbReference>
<dbReference type="InterPro" id="IPR036890">
    <property type="entry name" value="HATPase_C_sf"/>
</dbReference>
<dbReference type="Gene3D" id="3.30.565.10">
    <property type="entry name" value="Histidine kinase-like ATPase, C-terminal domain"/>
    <property type="match status" value="1"/>
</dbReference>
<dbReference type="NCBIfam" id="TIGR02966">
    <property type="entry name" value="phoR_proteo"/>
    <property type="match status" value="1"/>
</dbReference>
<feature type="domain" description="Histidine kinase" evidence="19">
    <location>
        <begin position="212"/>
        <end position="440"/>
    </location>
</feature>
<comment type="catalytic activity">
    <reaction evidence="1">
        <text>ATP + protein L-histidine = ADP + protein N-phospho-L-histidine.</text>
        <dbReference type="EC" id="2.7.13.3"/>
    </reaction>
</comment>
<dbReference type="KEGG" id="dia:Dtpsy_1492"/>
<dbReference type="PRINTS" id="PR00344">
    <property type="entry name" value="BCTRLSENSOR"/>
</dbReference>
<evidence type="ECO:0000259" key="20">
    <source>
        <dbReference type="PROSITE" id="PS50112"/>
    </source>
</evidence>
<dbReference type="PANTHER" id="PTHR45453:SF1">
    <property type="entry name" value="PHOSPHATE REGULON SENSOR PROTEIN PHOR"/>
    <property type="match status" value="1"/>
</dbReference>
<evidence type="ECO:0000256" key="15">
    <source>
        <dbReference type="ARBA" id="ARBA00023012"/>
    </source>
</evidence>
<dbReference type="GO" id="GO:0004721">
    <property type="term" value="F:phosphoprotein phosphatase activity"/>
    <property type="evidence" value="ECO:0007669"/>
    <property type="project" value="InterPro"/>
</dbReference>
<dbReference type="FunFam" id="1.10.287.130:FF:000008">
    <property type="entry name" value="Two-component sensor histidine kinase"/>
    <property type="match status" value="1"/>
</dbReference>
<evidence type="ECO:0000256" key="2">
    <source>
        <dbReference type="ARBA" id="ARBA00004429"/>
    </source>
</evidence>
<sequence>MLLRFFFFLLCQLIGGALGWWQAGPWGAGIGACFAAWLWFAWDLWRGARVLNWLRQGDPTQTPRLSGLWGEAADRARRLVRQGQLKAQAGDARLQEILQALQASPNGVMLLDAEGHIEWCNQMAEEHFGLDAERDAQQSIGNLVRDPDFSTYYASKDYTRDVVLPGRASTPSRPVRVSVHLHPYGDGRKLLLSRDVTALEQAEAMRRDFVANVSHEIRTPLTVLMGFVETLQTLQLSNEERARYLRMMSQQAVRMQNLVQDLLTLSRLEGSPPPSMHEWVAVSTLLRRCEDEGRALSALLTQNQPGKPHQITFPTAEAAQAAGQVAGNAAELQSALANLVNNAVRYTPPGGSITVAWDVEPDGSARFMVRDSGPGIEPEHLPRITERFYRVDRSRSRDTGGTGLGLAIVKHVVQRHGAALQVASVVGQGSTFTVVFPPSRLRTPPRSLSGGGPAVAAEPPGVSAA</sequence>
<dbReference type="InterPro" id="IPR003594">
    <property type="entry name" value="HATPase_dom"/>
</dbReference>
<evidence type="ECO:0000313" key="21">
    <source>
        <dbReference type="EMBL" id="ACM32953.1"/>
    </source>
</evidence>
<dbReference type="GO" id="GO:0006817">
    <property type="term" value="P:phosphate ion transport"/>
    <property type="evidence" value="ECO:0007669"/>
    <property type="project" value="UniProtKB-KW"/>
</dbReference>
<evidence type="ECO:0000256" key="12">
    <source>
        <dbReference type="ARBA" id="ARBA00022777"/>
    </source>
</evidence>
<organism evidence="21 22">
    <name type="scientific">Acidovorax ebreus (strain TPSY)</name>
    <name type="common">Diaphorobacter sp. (strain TPSY)</name>
    <dbReference type="NCBI Taxonomy" id="535289"/>
    <lineage>
        <taxon>Bacteria</taxon>
        <taxon>Pseudomonadati</taxon>
        <taxon>Pseudomonadota</taxon>
        <taxon>Betaproteobacteria</taxon>
        <taxon>Burkholderiales</taxon>
        <taxon>Comamonadaceae</taxon>
        <taxon>Diaphorobacter</taxon>
    </lineage>
</organism>
<keyword evidence="10" id="KW-0812">Transmembrane</keyword>
<evidence type="ECO:0000256" key="14">
    <source>
        <dbReference type="ARBA" id="ARBA00022989"/>
    </source>
</evidence>
<dbReference type="Gene3D" id="1.10.287.130">
    <property type="match status" value="1"/>
</dbReference>
<evidence type="ECO:0000256" key="18">
    <source>
        <dbReference type="SAM" id="MobiDB-lite"/>
    </source>
</evidence>
<keyword evidence="22" id="KW-1185">Reference proteome</keyword>
<dbReference type="InterPro" id="IPR036097">
    <property type="entry name" value="HisK_dim/P_sf"/>
</dbReference>
<dbReference type="EC" id="2.7.13.3" evidence="3"/>
<dbReference type="SUPFAM" id="SSF55785">
    <property type="entry name" value="PYP-like sensor domain (PAS domain)"/>
    <property type="match status" value="1"/>
</dbReference>
<dbReference type="Pfam" id="PF11808">
    <property type="entry name" value="PhoR"/>
    <property type="match status" value="1"/>
</dbReference>
<dbReference type="SMART" id="SM00388">
    <property type="entry name" value="HisKA"/>
    <property type="match status" value="1"/>
</dbReference>
<dbReference type="InterPro" id="IPR014310">
    <property type="entry name" value="Sig_transdc_His_kinase_PhoR"/>
</dbReference>
<keyword evidence="9 21" id="KW-0808">Transferase</keyword>
<comment type="subcellular location">
    <subcellularLocation>
        <location evidence="2">Cell inner membrane</location>
        <topology evidence="2">Multi-pass membrane protein</topology>
    </subcellularLocation>
</comment>
<dbReference type="InterPro" id="IPR035965">
    <property type="entry name" value="PAS-like_dom_sf"/>
</dbReference>
<dbReference type="Proteomes" id="UP000000450">
    <property type="component" value="Chromosome"/>
</dbReference>
<evidence type="ECO:0000256" key="13">
    <source>
        <dbReference type="ARBA" id="ARBA00022840"/>
    </source>
</evidence>